<dbReference type="Gene3D" id="3.30.160.60">
    <property type="entry name" value="Classic Zinc Finger"/>
    <property type="match status" value="1"/>
</dbReference>
<proteinExistence type="predicted"/>
<name>A0AAF3FDU1_9BILA</name>
<organism evidence="3 4">
    <name type="scientific">Mesorhabditis belari</name>
    <dbReference type="NCBI Taxonomy" id="2138241"/>
    <lineage>
        <taxon>Eukaryota</taxon>
        <taxon>Metazoa</taxon>
        <taxon>Ecdysozoa</taxon>
        <taxon>Nematoda</taxon>
        <taxon>Chromadorea</taxon>
        <taxon>Rhabditida</taxon>
        <taxon>Rhabditina</taxon>
        <taxon>Rhabditomorpha</taxon>
        <taxon>Rhabditoidea</taxon>
        <taxon>Rhabditidae</taxon>
        <taxon>Mesorhabditinae</taxon>
        <taxon>Mesorhabditis</taxon>
    </lineage>
</organism>
<evidence type="ECO:0000313" key="4">
    <source>
        <dbReference type="WBParaSite" id="MBELARI_LOCUS4150"/>
    </source>
</evidence>
<evidence type="ECO:0000256" key="2">
    <source>
        <dbReference type="SAM" id="MobiDB-lite"/>
    </source>
</evidence>
<dbReference type="WBParaSite" id="MBELARI_LOCUS4150">
    <property type="protein sequence ID" value="MBELARI_LOCUS4150"/>
    <property type="gene ID" value="MBELARI_LOCUS4150"/>
</dbReference>
<evidence type="ECO:0000256" key="1">
    <source>
        <dbReference type="SAM" id="Coils"/>
    </source>
</evidence>
<evidence type="ECO:0000313" key="3">
    <source>
        <dbReference type="Proteomes" id="UP000887575"/>
    </source>
</evidence>
<accession>A0AAF3FDU1</accession>
<keyword evidence="1" id="KW-0175">Coiled coil</keyword>
<feature type="region of interest" description="Disordered" evidence="2">
    <location>
        <begin position="151"/>
        <end position="175"/>
    </location>
</feature>
<reference evidence="4" key="1">
    <citation type="submission" date="2024-02" db="UniProtKB">
        <authorList>
            <consortium name="WormBaseParasite"/>
        </authorList>
    </citation>
    <scope>IDENTIFICATION</scope>
</reference>
<feature type="coiled-coil region" evidence="1">
    <location>
        <begin position="288"/>
        <end position="350"/>
    </location>
</feature>
<sequence length="351" mass="39736">MDNLIGIHAIGPITDRNRQQVAVRRRTRRQEVIDNREPGPKCLHCDKTIQLAISKGPAKVRHLMQHARWALNIFPFSCSVCGFANKSPTPIKAHIKKEHNDVGAIIDKTLDEPYLAMTIEMTKKYFPDFIPMIDRYHEICVNNRTSGFKRSSIIQPKRQTNQTLSAPEVSSSRSQSQFDEWSDFDFSGIGSLNGFETTNEELFQEPMPSDVSDFPTTSSAFAVEDSDLPAGAPELLQSILGVTREQSDMNITKVDPILMPQPDVQMITSSSYEAKTFKLPIQASQSPRDSQKDEIVMLKQEIERMRRENLRVSLLLGQSQAKKSLYKTENKALKNELAALRKEMARVVQID</sequence>
<protein>
    <submittedName>
        <fullName evidence="4">C2H2-type domain-containing protein</fullName>
    </submittedName>
</protein>
<keyword evidence="3" id="KW-1185">Reference proteome</keyword>
<dbReference type="Proteomes" id="UP000887575">
    <property type="component" value="Unassembled WGS sequence"/>
</dbReference>
<dbReference type="AlphaFoldDB" id="A0AAF3FDU1"/>